<dbReference type="Gene3D" id="2.30.230.10">
    <property type="entry name" value="Lipovitellin, beta-sheet shell regions, chain A"/>
    <property type="match status" value="1"/>
</dbReference>
<feature type="chain" id="PRO_5017446114" description="Vitellogenin domain-containing protein" evidence="4">
    <location>
        <begin position="21"/>
        <end position="133"/>
    </location>
</feature>
<evidence type="ECO:0000256" key="3">
    <source>
        <dbReference type="ARBA" id="ARBA00023180"/>
    </source>
</evidence>
<dbReference type="Ensembl" id="ENSPKIT00000029094.1">
    <property type="protein sequence ID" value="ENSPKIP00000005101.1"/>
    <property type="gene ID" value="ENSPKIG00000021913.1"/>
</dbReference>
<dbReference type="SUPFAM" id="SSF56968">
    <property type="entry name" value="Lipovitellin-phosvitin complex, beta-sheet shell regions"/>
    <property type="match status" value="1"/>
</dbReference>
<reference evidence="6" key="2">
    <citation type="submission" date="2025-09" db="UniProtKB">
        <authorList>
            <consortium name="Ensembl"/>
        </authorList>
    </citation>
    <scope>IDENTIFICATION</scope>
</reference>
<name>A0A3B3QI60_9TELE</name>
<organism evidence="6 7">
    <name type="scientific">Paramormyrops kingsleyae</name>
    <dbReference type="NCBI Taxonomy" id="1676925"/>
    <lineage>
        <taxon>Eukaryota</taxon>
        <taxon>Metazoa</taxon>
        <taxon>Chordata</taxon>
        <taxon>Craniata</taxon>
        <taxon>Vertebrata</taxon>
        <taxon>Euteleostomi</taxon>
        <taxon>Actinopterygii</taxon>
        <taxon>Neopterygii</taxon>
        <taxon>Teleostei</taxon>
        <taxon>Osteoglossocephala</taxon>
        <taxon>Osteoglossomorpha</taxon>
        <taxon>Osteoglossiformes</taxon>
        <taxon>Mormyridae</taxon>
        <taxon>Paramormyrops</taxon>
    </lineage>
</organism>
<dbReference type="Pfam" id="PF01347">
    <property type="entry name" value="Vitellogenin_N"/>
    <property type="match status" value="1"/>
</dbReference>
<reference evidence="6" key="1">
    <citation type="submission" date="2025-08" db="UniProtKB">
        <authorList>
            <consortium name="Ensembl"/>
        </authorList>
    </citation>
    <scope>IDENTIFICATION</scope>
</reference>
<accession>A0A3B3QI60</accession>
<keyword evidence="1 4" id="KW-0732">Signal</keyword>
<dbReference type="GO" id="GO:0005319">
    <property type="term" value="F:lipid transporter activity"/>
    <property type="evidence" value="ECO:0007669"/>
    <property type="project" value="InterPro"/>
</dbReference>
<keyword evidence="2" id="KW-0758">Storage protein</keyword>
<dbReference type="STRING" id="1676925.ENSPKIP00000005101"/>
<evidence type="ECO:0000256" key="2">
    <source>
        <dbReference type="ARBA" id="ARBA00022761"/>
    </source>
</evidence>
<evidence type="ECO:0000259" key="5">
    <source>
        <dbReference type="Pfam" id="PF01347"/>
    </source>
</evidence>
<evidence type="ECO:0000256" key="1">
    <source>
        <dbReference type="ARBA" id="ARBA00022729"/>
    </source>
</evidence>
<dbReference type="PANTHER" id="PTHR23345">
    <property type="entry name" value="VITELLOGENIN-RELATED"/>
    <property type="match status" value="1"/>
</dbReference>
<dbReference type="InterPro" id="IPR015816">
    <property type="entry name" value="Vitellinogen_b-sht_N"/>
</dbReference>
<dbReference type="GO" id="GO:0045735">
    <property type="term" value="F:nutrient reservoir activity"/>
    <property type="evidence" value="ECO:0007669"/>
    <property type="project" value="UniProtKB-KW"/>
</dbReference>
<evidence type="ECO:0000313" key="7">
    <source>
        <dbReference type="Proteomes" id="UP000261540"/>
    </source>
</evidence>
<sequence>MRPVILALALALVAPDFSTSKTYVYKYEALLLGGLPNEGLARAGVKIVSKVLISGIAQNTYLLQLSNPEILQYSGNWPKDQFTPAQKLTEALSAQLRTPIKFEYTNGVRCSPSLWDCRSQRLQRFPLLLYHYH</sequence>
<dbReference type="GeneTree" id="ENSGT00530000064273"/>
<feature type="domain" description="Vitellogenin" evidence="5">
    <location>
        <begin position="17"/>
        <end position="108"/>
    </location>
</feature>
<dbReference type="Proteomes" id="UP000261540">
    <property type="component" value="Unplaced"/>
</dbReference>
<protein>
    <recommendedName>
        <fullName evidence="5">Vitellogenin domain-containing protein</fullName>
    </recommendedName>
</protein>
<keyword evidence="7" id="KW-1185">Reference proteome</keyword>
<dbReference type="PANTHER" id="PTHR23345:SF9">
    <property type="entry name" value="VITELLOGENIN-RELATED"/>
    <property type="match status" value="1"/>
</dbReference>
<dbReference type="GO" id="GO:0032355">
    <property type="term" value="P:response to estradiol"/>
    <property type="evidence" value="ECO:0007669"/>
    <property type="project" value="TreeGrafter"/>
</dbReference>
<feature type="signal peptide" evidence="4">
    <location>
        <begin position="1"/>
        <end position="20"/>
    </location>
</feature>
<proteinExistence type="predicted"/>
<dbReference type="InterPro" id="IPR001747">
    <property type="entry name" value="Vitellogenin_N"/>
</dbReference>
<dbReference type="InterPro" id="IPR015819">
    <property type="entry name" value="Lipid_transp_b-sht_shell"/>
</dbReference>
<evidence type="ECO:0000313" key="6">
    <source>
        <dbReference type="Ensembl" id="ENSPKIP00000005101.1"/>
    </source>
</evidence>
<dbReference type="GO" id="GO:0071391">
    <property type="term" value="P:cellular response to estrogen stimulus"/>
    <property type="evidence" value="ECO:0007669"/>
    <property type="project" value="TreeGrafter"/>
</dbReference>
<dbReference type="InterPro" id="IPR050733">
    <property type="entry name" value="Vitellogenin/Apolipophorin"/>
</dbReference>
<dbReference type="AlphaFoldDB" id="A0A3B3QI60"/>
<keyword evidence="3" id="KW-0325">Glycoprotein</keyword>
<evidence type="ECO:0000256" key="4">
    <source>
        <dbReference type="SAM" id="SignalP"/>
    </source>
</evidence>